<gene>
    <name evidence="5" type="ORF">HNP55_000670</name>
</gene>
<comment type="caution">
    <text evidence="5">The sequence shown here is derived from an EMBL/GenBank/DDBJ whole genome shotgun (WGS) entry which is preliminary data.</text>
</comment>
<dbReference type="PANTHER" id="PTHR43792:SF8">
    <property type="entry name" value="[RIBOSOMAL PROTEIN US5]-ALANINE N-ACETYLTRANSFERASE"/>
    <property type="match status" value="1"/>
</dbReference>
<accession>A0A840L6D5</accession>
<evidence type="ECO:0000313" key="6">
    <source>
        <dbReference type="Proteomes" id="UP000562027"/>
    </source>
</evidence>
<proteinExistence type="inferred from homology"/>
<dbReference type="InterPro" id="IPR016181">
    <property type="entry name" value="Acyl_CoA_acyltransferase"/>
</dbReference>
<keyword evidence="1 5" id="KW-0808">Transferase</keyword>
<evidence type="ECO:0000256" key="3">
    <source>
        <dbReference type="ARBA" id="ARBA00038502"/>
    </source>
</evidence>
<evidence type="ECO:0000256" key="2">
    <source>
        <dbReference type="ARBA" id="ARBA00023315"/>
    </source>
</evidence>
<protein>
    <submittedName>
        <fullName evidence="5">Ribosomal-protein-alanine N-acetyltransferase</fullName>
        <ecNumber evidence="5">2.3.1.267</ecNumber>
    </submittedName>
</protein>
<evidence type="ECO:0000256" key="1">
    <source>
        <dbReference type="ARBA" id="ARBA00022679"/>
    </source>
</evidence>
<dbReference type="InterPro" id="IPR000182">
    <property type="entry name" value="GNAT_dom"/>
</dbReference>
<keyword evidence="2 5" id="KW-0012">Acyltransferase</keyword>
<organism evidence="5 6">
    <name type="scientific">Roseateles oligotrophus</name>
    <dbReference type="NCBI Taxonomy" id="1769250"/>
    <lineage>
        <taxon>Bacteria</taxon>
        <taxon>Pseudomonadati</taxon>
        <taxon>Pseudomonadota</taxon>
        <taxon>Betaproteobacteria</taxon>
        <taxon>Burkholderiales</taxon>
        <taxon>Sphaerotilaceae</taxon>
        <taxon>Roseateles</taxon>
    </lineage>
</organism>
<dbReference type="AlphaFoldDB" id="A0A840L6D5"/>
<name>A0A840L6D5_9BURK</name>
<dbReference type="Proteomes" id="UP000562027">
    <property type="component" value="Unassembled WGS sequence"/>
</dbReference>
<comment type="similarity">
    <text evidence="3">Belongs to the acetyltransferase family. RimJ subfamily.</text>
</comment>
<dbReference type="Pfam" id="PF13302">
    <property type="entry name" value="Acetyltransf_3"/>
    <property type="match status" value="1"/>
</dbReference>
<dbReference type="Gene3D" id="3.40.630.30">
    <property type="match status" value="1"/>
</dbReference>
<evidence type="ECO:0000313" key="5">
    <source>
        <dbReference type="EMBL" id="MBB4842175.1"/>
    </source>
</evidence>
<dbReference type="PANTHER" id="PTHR43792">
    <property type="entry name" value="GNAT FAMILY, PUTATIVE (AFU_ORTHOLOGUE AFUA_3G00765)-RELATED-RELATED"/>
    <property type="match status" value="1"/>
</dbReference>
<dbReference type="GO" id="GO:0008999">
    <property type="term" value="F:protein-N-terminal-alanine acetyltransferase activity"/>
    <property type="evidence" value="ECO:0007669"/>
    <property type="project" value="UniProtKB-EC"/>
</dbReference>
<dbReference type="SUPFAM" id="SSF55729">
    <property type="entry name" value="Acyl-CoA N-acyltransferases (Nat)"/>
    <property type="match status" value="1"/>
</dbReference>
<evidence type="ECO:0000259" key="4">
    <source>
        <dbReference type="PROSITE" id="PS51186"/>
    </source>
</evidence>
<reference evidence="5 6" key="1">
    <citation type="submission" date="2020-08" db="EMBL/GenBank/DDBJ databases">
        <title>Functional genomics of gut bacteria from endangered species of beetles.</title>
        <authorList>
            <person name="Carlos-Shanley C."/>
        </authorList>
    </citation>
    <scope>NUCLEOTIDE SEQUENCE [LARGE SCALE GENOMIC DNA]</scope>
    <source>
        <strain evidence="5 6">S00239</strain>
    </source>
</reference>
<dbReference type="EC" id="2.3.1.267" evidence="5"/>
<dbReference type="RefSeq" id="WP_184296145.1">
    <property type="nucleotide sequence ID" value="NZ_JACHLP010000001.1"/>
</dbReference>
<dbReference type="InterPro" id="IPR051531">
    <property type="entry name" value="N-acetyltransferase"/>
</dbReference>
<sequence>MRRALTVLQGPRLLLRAPAASMQAQVLDYHLRNQAFFAPWDPAYPADFFEAEGVAQRLAQGLTSFAEGRAYRFWLSLASAPERLIGSIHFSQVARGPFQNTLLGYSLDEQAQGQGLMNEGLRLAIAEMFSPRVQLHRIQAAVQPQNRPSLAVLRRLGFASQGLSPRYLFINGAWRDHEVFALLNPAWPDEQAP</sequence>
<dbReference type="PROSITE" id="PS51186">
    <property type="entry name" value="GNAT"/>
    <property type="match status" value="1"/>
</dbReference>
<feature type="domain" description="N-acetyltransferase" evidence="4">
    <location>
        <begin position="13"/>
        <end position="185"/>
    </location>
</feature>
<dbReference type="EMBL" id="JACHLP010000001">
    <property type="protein sequence ID" value="MBB4842175.1"/>
    <property type="molecule type" value="Genomic_DNA"/>
</dbReference>
<dbReference type="GO" id="GO:0005737">
    <property type="term" value="C:cytoplasm"/>
    <property type="evidence" value="ECO:0007669"/>
    <property type="project" value="TreeGrafter"/>
</dbReference>
<keyword evidence="6" id="KW-1185">Reference proteome</keyword>